<organism evidence="2 3">
    <name type="scientific">Mycena belliarum</name>
    <dbReference type="NCBI Taxonomy" id="1033014"/>
    <lineage>
        <taxon>Eukaryota</taxon>
        <taxon>Fungi</taxon>
        <taxon>Dikarya</taxon>
        <taxon>Basidiomycota</taxon>
        <taxon>Agaricomycotina</taxon>
        <taxon>Agaricomycetes</taxon>
        <taxon>Agaricomycetidae</taxon>
        <taxon>Agaricales</taxon>
        <taxon>Marasmiineae</taxon>
        <taxon>Mycenaceae</taxon>
        <taxon>Mycena</taxon>
    </lineage>
</organism>
<evidence type="ECO:0000256" key="1">
    <source>
        <dbReference type="SAM" id="MobiDB-lite"/>
    </source>
</evidence>
<name>A0AAD6UIM1_9AGAR</name>
<evidence type="ECO:0008006" key="4">
    <source>
        <dbReference type="Google" id="ProtNLM"/>
    </source>
</evidence>
<dbReference type="EMBL" id="JARJCN010000004">
    <property type="protein sequence ID" value="KAJ7101447.1"/>
    <property type="molecule type" value="Genomic_DNA"/>
</dbReference>
<dbReference type="AlphaFoldDB" id="A0AAD6UIM1"/>
<protein>
    <recommendedName>
        <fullName evidence="4">ATP-dependent DNA helicase</fullName>
    </recommendedName>
</protein>
<feature type="compositionally biased region" description="Acidic residues" evidence="1">
    <location>
        <begin position="62"/>
        <end position="77"/>
    </location>
</feature>
<evidence type="ECO:0000313" key="3">
    <source>
        <dbReference type="Proteomes" id="UP001222325"/>
    </source>
</evidence>
<comment type="caution">
    <text evidence="2">The sequence shown here is derived from an EMBL/GenBank/DDBJ whole genome shotgun (WGS) entry which is preliminary data.</text>
</comment>
<feature type="region of interest" description="Disordered" evidence="1">
    <location>
        <begin position="47"/>
        <end position="77"/>
    </location>
</feature>
<accession>A0AAD6UIM1</accession>
<keyword evidence="3" id="KW-1185">Reference proteome</keyword>
<proteinExistence type="predicted"/>
<dbReference type="Proteomes" id="UP001222325">
    <property type="component" value="Unassembled WGS sequence"/>
</dbReference>
<gene>
    <name evidence="2" type="ORF">B0H15DRAFT_796242</name>
</gene>
<reference evidence="2" key="1">
    <citation type="submission" date="2023-03" db="EMBL/GenBank/DDBJ databases">
        <title>Massive genome expansion in bonnet fungi (Mycena s.s.) driven by repeated elements and novel gene families across ecological guilds.</title>
        <authorList>
            <consortium name="Lawrence Berkeley National Laboratory"/>
            <person name="Harder C.B."/>
            <person name="Miyauchi S."/>
            <person name="Viragh M."/>
            <person name="Kuo A."/>
            <person name="Thoen E."/>
            <person name="Andreopoulos B."/>
            <person name="Lu D."/>
            <person name="Skrede I."/>
            <person name="Drula E."/>
            <person name="Henrissat B."/>
            <person name="Morin E."/>
            <person name="Kohler A."/>
            <person name="Barry K."/>
            <person name="LaButti K."/>
            <person name="Morin E."/>
            <person name="Salamov A."/>
            <person name="Lipzen A."/>
            <person name="Mereny Z."/>
            <person name="Hegedus B."/>
            <person name="Baldrian P."/>
            <person name="Stursova M."/>
            <person name="Weitz H."/>
            <person name="Taylor A."/>
            <person name="Grigoriev I.V."/>
            <person name="Nagy L.G."/>
            <person name="Martin F."/>
            <person name="Kauserud H."/>
        </authorList>
    </citation>
    <scope>NUCLEOTIDE SEQUENCE</scope>
    <source>
        <strain evidence="2">CBHHK173m</strain>
    </source>
</reference>
<evidence type="ECO:0000313" key="2">
    <source>
        <dbReference type="EMBL" id="KAJ7101447.1"/>
    </source>
</evidence>
<sequence>MILHHPFGKTPEELLCGVDLPPDVNGQPGKYISWAVAYQIECLDKGHQHPDDTLPTAAETLADPEDSDSESVQGDDPDVYNYQAEWMQEAGRAPHESVESNLGNLGKRDMDLEYNWIENSPDQDIVKAAAVWVEDLVKESPNDEIQGLPDHDYKKLKGKQREVFLQVMAYFKRINSDLPGPKPSPPRINIDGTAGTGKSFLIWCITAALRDLFGVDEHDISAKDPTEEFKWAAVTVVFGRHSQLLQMRFWVVFQHLFLETFSNSLPLVTHHCTPTSHLQADELD</sequence>